<dbReference type="Pfam" id="PF00685">
    <property type="entry name" value="Sulfotransfer_1"/>
    <property type="match status" value="5"/>
</dbReference>
<organism evidence="4 5">
    <name type="scientific">Porites lobata</name>
    <dbReference type="NCBI Taxonomy" id="104759"/>
    <lineage>
        <taxon>Eukaryota</taxon>
        <taxon>Metazoa</taxon>
        <taxon>Cnidaria</taxon>
        <taxon>Anthozoa</taxon>
        <taxon>Hexacorallia</taxon>
        <taxon>Scleractinia</taxon>
        <taxon>Fungiina</taxon>
        <taxon>Poritidae</taxon>
        <taxon>Porites</taxon>
    </lineage>
</organism>
<evidence type="ECO:0000256" key="1">
    <source>
        <dbReference type="ARBA" id="ARBA00005771"/>
    </source>
</evidence>
<evidence type="ECO:0000313" key="5">
    <source>
        <dbReference type="Proteomes" id="UP001159405"/>
    </source>
</evidence>
<feature type="domain" description="Sulfotransferase" evidence="3">
    <location>
        <begin position="1174"/>
        <end position="1420"/>
    </location>
</feature>
<keyword evidence="2" id="KW-0808">Transferase</keyword>
<dbReference type="SUPFAM" id="SSF52540">
    <property type="entry name" value="P-loop containing nucleoside triphosphate hydrolases"/>
    <property type="match status" value="5"/>
</dbReference>
<evidence type="ECO:0000256" key="2">
    <source>
        <dbReference type="ARBA" id="ARBA00022679"/>
    </source>
</evidence>
<feature type="domain" description="Sulfotransferase" evidence="3">
    <location>
        <begin position="17"/>
        <end position="101"/>
    </location>
</feature>
<feature type="domain" description="Sulfotransferase" evidence="3">
    <location>
        <begin position="135"/>
        <end position="367"/>
    </location>
</feature>
<dbReference type="Proteomes" id="UP001159405">
    <property type="component" value="Unassembled WGS sequence"/>
</dbReference>
<accession>A0ABN8RUJ9</accession>
<proteinExistence type="inferred from homology"/>
<evidence type="ECO:0000259" key="3">
    <source>
        <dbReference type="Pfam" id="PF00685"/>
    </source>
</evidence>
<feature type="domain" description="Sulfotransferase" evidence="3">
    <location>
        <begin position="410"/>
        <end position="647"/>
    </location>
</feature>
<gene>
    <name evidence="4" type="ORF">PLOB_00025898</name>
</gene>
<reference evidence="4 5" key="1">
    <citation type="submission" date="2022-05" db="EMBL/GenBank/DDBJ databases">
        <authorList>
            <consortium name="Genoscope - CEA"/>
            <person name="William W."/>
        </authorList>
    </citation>
    <scope>NUCLEOTIDE SEQUENCE [LARGE SCALE GENOMIC DNA]</scope>
</reference>
<dbReference type="EMBL" id="CALNXK010000307">
    <property type="protein sequence ID" value="CAH3181814.1"/>
    <property type="molecule type" value="Genomic_DNA"/>
</dbReference>
<sequence>MRWNDDRSCRFPTNIGSDLPYHVRVIADFLHKPLSDESISRIAEQCTFKGIKENEISLRIRDEQESSPLLRKGVVGGWKSYFTPELNERFEKEVLAKLKTTGPGLGFDFETKNFRNICCTISCLPASPRIFEHLKNGTTWVQEIVWQICNKGAISSEKLTHRSPFLEASASNTGQPLLETLSSPRLIKSHLPYSTIPRRANKDAQCKYIYVARNPKDVAVSHFHFEEKMKESGNGYNGPWEFYSKLFIEGNVCFGHWNDHVLNWWKHKDDPNVLFLKYEDLHKDLPYHVRVIADFLHKPLSDELISRIAAQCTFQGMKANEISYKIRDEQESSPWLRKGVVGGWKNYFTTELNKRFQKEVLAKLEGSGLEEGEWTSEKYWNVLGVNIPDFFTNDPALLADYIAYFDTRADDVFVVSYPKSGTTWVQEIVWQIYNEGAISSEKQIYRFPFLEDTACNMSEHMQTDFKALPSPRLIKSHLTYSTTPRSANKDDQCKYIYVARNPKDVAVSYFHFTEHWKKEGNGYNGPWEFFSKLFIEGNVGWNFWNDHVLGWWKQKDDPNVLFLKYEDLHKDLPSNVRRIANFLNKTLSDELINRIAEQCSFKGMKKNEISYKSESEEKTSPYLRKGVVGGWKSYFTPELNERFEKECYNCSTQCRNNVATLCCANNRRCESSRLTSPVRSNDVRALVLSTLILIAQLSFPDHAKAKTNFIVRQTFWSRVVGSFRTSPSIFLFSAFANWRDRRKSNTGSKNAWRSRVVFLICCPHSATFSTVELTWPKPEAAHEKSLTKAICAINCKIQLLSWSHSLRQCGCNRVLSYFSAFGDASHALSRDQPFSSVIQKREGEWTSAKYWDVLGLYIPCFFTNDPALLADYITNFETRPDDVFVVSYPKSGTTWVQEIVWQIYNEGAISSEKQIYRFPFLESSACNSNKNMQIDFKTLPSPRLIKSHLTYSTTPRSANKDDQCKYIYVARNPKDVAVSYFHFTEHWKKEGNGYNGPWEFYSKLFIAGNEGWNLWNDHVLGWWKHRDYPNVLFLKYEDLHKDLPSHVRRIANFLNKPLSDELINRIAEQCSFKEMKRNEISYKSESEEKTSPYLRKGVVGSWKSYFTPELNETFEKEVLGKIKGSGLGFPVIQITEGEWTSQKFWDILGVKVPEFFTKDPALLADYISNFETRPDDVFVVTYPKSGTTWVQEIVWQIYNEGAVSSVKHVFRFPFFEPTATHEKLAELIDLKTLPSPRLIKSHLTYSTTPRSTNKDDQCKYIYVARNPKDTAVSLFHFTERLSKETGSGYNGPWEFFAKLFIEGNVIYDFWNDHVLDWWKHKDDPNVLFLKYEDLHKDLPSHVRIIAKFLNKPLSDELINRIAEQCTLEGMKKNEISYKWRDEKESSPLLRKGVVGGWKSYFTPELNERFEKEVMAKLEATGLEFDFEI</sequence>
<name>A0ABN8RUJ9_9CNID</name>
<protein>
    <recommendedName>
        <fullName evidence="3">Sulfotransferase domain-containing protein</fullName>
    </recommendedName>
</protein>
<dbReference type="InterPro" id="IPR000863">
    <property type="entry name" value="Sulfotransferase_dom"/>
</dbReference>
<dbReference type="Gene3D" id="3.40.50.300">
    <property type="entry name" value="P-loop containing nucleotide triphosphate hydrolases"/>
    <property type="match status" value="5"/>
</dbReference>
<keyword evidence="5" id="KW-1185">Reference proteome</keyword>
<feature type="domain" description="Sulfotransferase" evidence="3">
    <location>
        <begin position="880"/>
        <end position="1124"/>
    </location>
</feature>
<dbReference type="PANTHER" id="PTHR11783">
    <property type="entry name" value="SULFOTRANSFERASE SULT"/>
    <property type="match status" value="1"/>
</dbReference>
<evidence type="ECO:0000313" key="4">
    <source>
        <dbReference type="EMBL" id="CAH3181814.1"/>
    </source>
</evidence>
<comment type="caution">
    <text evidence="4">The sequence shown here is derived from an EMBL/GenBank/DDBJ whole genome shotgun (WGS) entry which is preliminary data.</text>
</comment>
<comment type="similarity">
    <text evidence="1">Belongs to the sulfotransferase 1 family.</text>
</comment>
<dbReference type="InterPro" id="IPR027417">
    <property type="entry name" value="P-loop_NTPase"/>
</dbReference>